<name>A0A448I8E8_MYCCI</name>
<protein>
    <submittedName>
        <fullName evidence="2">Hypothetical alanine rich protein</fullName>
    </submittedName>
</protein>
<evidence type="ECO:0000259" key="1">
    <source>
        <dbReference type="Pfam" id="PF14530"/>
    </source>
</evidence>
<dbReference type="OrthoDB" id="5192349at2"/>
<proteinExistence type="predicted"/>
<dbReference type="Pfam" id="PF14530">
    <property type="entry name" value="DUF4439"/>
    <property type="match status" value="1"/>
</dbReference>
<dbReference type="CDD" id="cd00657">
    <property type="entry name" value="Ferritin_like"/>
    <property type="match status" value="1"/>
</dbReference>
<dbReference type="AlphaFoldDB" id="A0A448I8E8"/>
<dbReference type="InterPro" id="IPR009078">
    <property type="entry name" value="Ferritin-like_SF"/>
</dbReference>
<dbReference type="Proteomes" id="UP000282551">
    <property type="component" value="Chromosome"/>
</dbReference>
<dbReference type="InterPro" id="IPR029447">
    <property type="entry name" value="DUF4439"/>
</dbReference>
<dbReference type="EMBL" id="LR134355">
    <property type="protein sequence ID" value="VEG48663.1"/>
    <property type="molecule type" value="Genomic_DNA"/>
</dbReference>
<gene>
    <name evidence="2" type="ORF">NCTC10485_02963</name>
</gene>
<dbReference type="Gene3D" id="1.20.1260.10">
    <property type="match status" value="1"/>
</dbReference>
<feature type="domain" description="DUF4439" evidence="1">
    <location>
        <begin position="20"/>
        <end position="156"/>
    </location>
</feature>
<evidence type="ECO:0000313" key="2">
    <source>
        <dbReference type="EMBL" id="VEG48663.1"/>
    </source>
</evidence>
<evidence type="ECO:0000313" key="3">
    <source>
        <dbReference type="Proteomes" id="UP000282551"/>
    </source>
</evidence>
<dbReference type="RefSeq" id="WP_126334439.1">
    <property type="nucleotide sequence ID" value="NZ_AP022604.1"/>
</dbReference>
<organism evidence="2 3">
    <name type="scientific">Mycolicibacterium chitae</name>
    <name type="common">Mycobacterium chitae</name>
    <dbReference type="NCBI Taxonomy" id="1792"/>
    <lineage>
        <taxon>Bacteria</taxon>
        <taxon>Bacillati</taxon>
        <taxon>Actinomycetota</taxon>
        <taxon>Actinomycetes</taxon>
        <taxon>Mycobacteriales</taxon>
        <taxon>Mycobacteriaceae</taxon>
        <taxon>Mycolicibacterium</taxon>
    </lineage>
</organism>
<keyword evidence="3" id="KW-1185">Reference proteome</keyword>
<accession>A0A448I8E8</accession>
<sequence>MTSPVNSPEPQRPTEPPAAALFDALVTAHATVYGYGIVSARSTPEDNYLVAKAIGAHREHREALLDMLARRSVDPPLVAAGYQLPMAVDGPIDAANLAVRMENDAAVAWRAVVEQTDDHDERAYAVSALTQCAVNAAFWKQTLKIWPVTTAFPGGTE</sequence>
<dbReference type="InterPro" id="IPR012347">
    <property type="entry name" value="Ferritin-like"/>
</dbReference>
<dbReference type="SUPFAM" id="SSF47240">
    <property type="entry name" value="Ferritin-like"/>
    <property type="match status" value="1"/>
</dbReference>
<reference evidence="2 3" key="1">
    <citation type="submission" date="2018-12" db="EMBL/GenBank/DDBJ databases">
        <authorList>
            <consortium name="Pathogen Informatics"/>
        </authorList>
    </citation>
    <scope>NUCLEOTIDE SEQUENCE [LARGE SCALE GENOMIC DNA]</scope>
    <source>
        <strain evidence="2 3">NCTC10485</strain>
    </source>
</reference>